<evidence type="ECO:0000256" key="6">
    <source>
        <dbReference type="SAM" id="Phobius"/>
    </source>
</evidence>
<dbReference type="InterPro" id="IPR023408">
    <property type="entry name" value="MscS_beta-dom_sf"/>
</dbReference>
<keyword evidence="2" id="KW-1003">Cell membrane</keyword>
<evidence type="ECO:0000256" key="1">
    <source>
        <dbReference type="ARBA" id="ARBA00004651"/>
    </source>
</evidence>
<name>A0ABW6II17_9CYAN</name>
<dbReference type="Pfam" id="PF00924">
    <property type="entry name" value="MS_channel_2nd"/>
    <property type="match status" value="1"/>
</dbReference>
<protein>
    <submittedName>
        <fullName evidence="8">Mechanosensitive ion channel family protein</fullName>
    </submittedName>
</protein>
<feature type="transmembrane region" description="Helical" evidence="6">
    <location>
        <begin position="66"/>
        <end position="85"/>
    </location>
</feature>
<dbReference type="InterPro" id="IPR045275">
    <property type="entry name" value="MscS_archaea/bacteria_type"/>
</dbReference>
<dbReference type="InterPro" id="IPR010920">
    <property type="entry name" value="LSM_dom_sf"/>
</dbReference>
<comment type="subcellular location">
    <subcellularLocation>
        <location evidence="1">Cell membrane</location>
        <topology evidence="1">Multi-pass membrane protein</topology>
    </subcellularLocation>
</comment>
<sequence>MFEELLESADQIKALVQKITLDKLFQGILILGITYLAFLILDRVINWLSEHVPLQFRLSIKQSLPFCRALVFLGAVVLLLSRFLQLSPSNLLALTAFLFLGLGFAFRDYASSVSAGLISLFERPYQVGDRIQIGDQYGEVTRYGLRGIRLRTLEDRDVTIPHNQVWTQPVINANRGKLEALVTVDFYLSHQVDVDQVMHILSRVAQTSKYTDLRFPVSVELVENPESTQFSLEAYPMDIRDEIHYRTDLIKRAKALFSQQNIAYPPPFNLTIQG</sequence>
<gene>
    <name evidence="8" type="ORF">ACFVKH_13120</name>
</gene>
<dbReference type="PANTHER" id="PTHR30221">
    <property type="entry name" value="SMALL-CONDUCTANCE MECHANOSENSITIVE CHANNEL"/>
    <property type="match status" value="1"/>
</dbReference>
<dbReference type="Proteomes" id="UP001600165">
    <property type="component" value="Unassembled WGS sequence"/>
</dbReference>
<keyword evidence="4 6" id="KW-1133">Transmembrane helix</keyword>
<dbReference type="InterPro" id="IPR006685">
    <property type="entry name" value="MscS_channel_2nd"/>
</dbReference>
<evidence type="ECO:0000256" key="5">
    <source>
        <dbReference type="ARBA" id="ARBA00023136"/>
    </source>
</evidence>
<feature type="transmembrane region" description="Helical" evidence="6">
    <location>
        <begin position="91"/>
        <end position="110"/>
    </location>
</feature>
<dbReference type="EMBL" id="JBHZOL010000082">
    <property type="protein sequence ID" value="MFE4107230.1"/>
    <property type="molecule type" value="Genomic_DNA"/>
</dbReference>
<reference evidence="8 9" key="1">
    <citation type="submission" date="2024-10" db="EMBL/GenBank/DDBJ databases">
        <authorList>
            <person name="Ratan Roy A."/>
            <person name="Morales Sandoval P.H."/>
            <person name="De Los Santos Villalobos S."/>
            <person name="Chakraborty S."/>
            <person name="Mukherjee J."/>
        </authorList>
    </citation>
    <scope>NUCLEOTIDE SEQUENCE [LARGE SCALE GENOMIC DNA]</scope>
    <source>
        <strain evidence="8 9">S1</strain>
    </source>
</reference>
<feature type="transmembrane region" description="Helical" evidence="6">
    <location>
        <begin position="24"/>
        <end position="45"/>
    </location>
</feature>
<evidence type="ECO:0000313" key="9">
    <source>
        <dbReference type="Proteomes" id="UP001600165"/>
    </source>
</evidence>
<evidence type="ECO:0000313" key="8">
    <source>
        <dbReference type="EMBL" id="MFE4107230.1"/>
    </source>
</evidence>
<comment type="caution">
    <text evidence="8">The sequence shown here is derived from an EMBL/GenBank/DDBJ whole genome shotgun (WGS) entry which is preliminary data.</text>
</comment>
<dbReference type="SUPFAM" id="SSF82689">
    <property type="entry name" value="Mechanosensitive channel protein MscS (YggB), C-terminal domain"/>
    <property type="match status" value="1"/>
</dbReference>
<feature type="domain" description="Mechanosensitive ion channel MscS" evidence="7">
    <location>
        <begin position="108"/>
        <end position="175"/>
    </location>
</feature>
<proteinExistence type="predicted"/>
<accession>A0ABW6II17</accession>
<keyword evidence="9" id="KW-1185">Reference proteome</keyword>
<dbReference type="InterPro" id="IPR011066">
    <property type="entry name" value="MscS_channel_C_sf"/>
</dbReference>
<evidence type="ECO:0000256" key="3">
    <source>
        <dbReference type="ARBA" id="ARBA00022692"/>
    </source>
</evidence>
<dbReference type="PANTHER" id="PTHR30221:SF1">
    <property type="entry name" value="SMALL-CONDUCTANCE MECHANOSENSITIVE CHANNEL"/>
    <property type="match status" value="1"/>
</dbReference>
<evidence type="ECO:0000256" key="2">
    <source>
        <dbReference type="ARBA" id="ARBA00022475"/>
    </source>
</evidence>
<organism evidence="8 9">
    <name type="scientific">Almyronema epifaneia S1</name>
    <dbReference type="NCBI Taxonomy" id="2991925"/>
    <lineage>
        <taxon>Bacteria</taxon>
        <taxon>Bacillati</taxon>
        <taxon>Cyanobacteriota</taxon>
        <taxon>Cyanophyceae</taxon>
        <taxon>Nodosilineales</taxon>
        <taxon>Nodosilineaceae</taxon>
        <taxon>Almyronema</taxon>
        <taxon>Almyronema epifaneia</taxon>
    </lineage>
</organism>
<keyword evidence="3 6" id="KW-0812">Transmembrane</keyword>
<dbReference type="RefSeq" id="WP_377965744.1">
    <property type="nucleotide sequence ID" value="NZ_JBHZOL010000082.1"/>
</dbReference>
<evidence type="ECO:0000259" key="7">
    <source>
        <dbReference type="Pfam" id="PF00924"/>
    </source>
</evidence>
<keyword evidence="5 6" id="KW-0472">Membrane</keyword>
<evidence type="ECO:0000256" key="4">
    <source>
        <dbReference type="ARBA" id="ARBA00022989"/>
    </source>
</evidence>
<dbReference type="Gene3D" id="2.30.30.60">
    <property type="match status" value="1"/>
</dbReference>
<dbReference type="Gene3D" id="1.10.287.1260">
    <property type="match status" value="1"/>
</dbReference>
<dbReference type="SUPFAM" id="SSF50182">
    <property type="entry name" value="Sm-like ribonucleoproteins"/>
    <property type="match status" value="1"/>
</dbReference>